<dbReference type="GeneID" id="5184225"/>
<accession>A5IZN7</accession>
<keyword evidence="1 2" id="KW-0053">Apoptosis</keyword>
<evidence type="ECO:0000256" key="1">
    <source>
        <dbReference type="ARBA" id="ARBA00022703"/>
    </source>
</evidence>
<evidence type="ECO:0000313" key="4">
    <source>
        <dbReference type="EMBL" id="ABQ51978.1"/>
    </source>
</evidence>
<evidence type="ECO:0000256" key="2">
    <source>
        <dbReference type="PROSITE-ProRule" id="PRU00447"/>
    </source>
</evidence>
<organism evidence="4 5">
    <name type="scientific">Spodoptera litura granulovirus</name>
    <dbReference type="NCBI Taxonomy" id="359919"/>
    <lineage>
        <taxon>Viruses</taxon>
        <taxon>Viruses incertae sedis</taxon>
        <taxon>Naldaviricetes</taxon>
        <taxon>Lefavirales</taxon>
        <taxon>Baculoviridae</taxon>
        <taxon>Betabaculovirus</taxon>
        <taxon>Betabaculovirus spliturae</taxon>
    </lineage>
</organism>
<evidence type="ECO:0000313" key="5">
    <source>
        <dbReference type="Proteomes" id="UP000202782"/>
    </source>
</evidence>
<reference evidence="4 5" key="1">
    <citation type="journal article" date="2008" name="J. Microbiol.">
        <title>Molecular and phylogenetic characterization of Spodoptera litura granulovirus.</title>
        <authorList>
            <person name="Wang Y."/>
            <person name="Choi J.Y."/>
            <person name="Roh J.Y."/>
            <person name="Woo S.D."/>
            <person name="Jin B.R."/>
            <person name="Je Y.H."/>
        </authorList>
    </citation>
    <scope>NUCLEOTIDE SEQUENCE [LARGE SCALE GENOMIC DNA]</scope>
    <source>
        <strain evidence="4">SlGV-K1</strain>
    </source>
</reference>
<dbReference type="OrthoDB" id="29044at10239"/>
<evidence type="ECO:0000259" key="3">
    <source>
        <dbReference type="PROSITE" id="PS51135"/>
    </source>
</evidence>
<dbReference type="InterPro" id="IPR003508">
    <property type="entry name" value="CIDE-N_dom"/>
</dbReference>
<dbReference type="RefSeq" id="YP_001256986.1">
    <property type="nucleotide sequence ID" value="NC_009503.1"/>
</dbReference>
<feature type="domain" description="CIDE-N" evidence="3">
    <location>
        <begin position="96"/>
        <end position="170"/>
    </location>
</feature>
<proteinExistence type="predicted"/>
<protein>
    <recommendedName>
        <fullName evidence="3">CIDE-N domain-containing protein</fullName>
    </recommendedName>
</protein>
<dbReference type="Pfam" id="PF02017">
    <property type="entry name" value="CIDE-N"/>
    <property type="match status" value="1"/>
</dbReference>
<dbReference type="Proteomes" id="UP000202782">
    <property type="component" value="Segment"/>
</dbReference>
<name>A5IZN7_9BBAC</name>
<sequence length="185" mass="21730">MSYTMYVNFCFNDRDNIIEFDYCDGKFRCATSDLDAMFHLHLFQNEFSNFVRDMIPLDQAVEFLKTSTIEDKQRLIDALQELSLKIIIHFAHLQNAAKPVRVYNDTIKVGILCYSLDDLKYKISTRFGMDKKDIVVCLDDGTLIETEDYFKTVADHQLITFYQLPSMYEIDSVLEFSKDLCYQQL</sequence>
<dbReference type="PROSITE" id="PS51135">
    <property type="entry name" value="CIDE_N"/>
    <property type="match status" value="1"/>
</dbReference>
<dbReference type="EMBL" id="DQ288858">
    <property type="protein sequence ID" value="ABQ51978.1"/>
    <property type="molecule type" value="Genomic_DNA"/>
</dbReference>
<dbReference type="SUPFAM" id="SSF54277">
    <property type="entry name" value="CAD &amp; PB1 domains"/>
    <property type="match status" value="1"/>
</dbReference>
<dbReference type="KEGG" id="vg:5184225"/>
<gene>
    <name evidence="4" type="primary">orf35</name>
    <name evidence="4" type="ORF">SlGVgp035</name>
</gene>
<dbReference type="Gene3D" id="3.10.20.10">
    <property type="match status" value="1"/>
</dbReference>
<keyword evidence="5" id="KW-1185">Reference proteome</keyword>